<evidence type="ECO:0000259" key="2">
    <source>
        <dbReference type="PROSITE" id="PS50987"/>
    </source>
</evidence>
<dbReference type="InterPro" id="IPR036390">
    <property type="entry name" value="WH_DNA-bd_sf"/>
</dbReference>
<gene>
    <name evidence="3" type="ORF">J2S75_001522</name>
</gene>
<dbReference type="PANTHER" id="PTHR43428:SF1">
    <property type="entry name" value="ARSENATE REDUCTASE"/>
    <property type="match status" value="1"/>
</dbReference>
<dbReference type="InterPro" id="IPR001845">
    <property type="entry name" value="HTH_ArsR_DNA-bd_dom"/>
</dbReference>
<sequence length="297" mass="31880">MAMQSQAKDVKRLLSDDAVAIFEALAQPTRLDAFRLLLRYAPFGLNAGDVARLLAVPHNTMSTHLAHLERAGLVGSRREGRSIIYSARTARAGSILELFLSELPALADPGGGFPRLRPGEPMERCYNVLLVCSHNSARSIMAEAVLNREGRGRFRAFSAGSAPRGTPHPMALDLLGSLGYTTDDLRSKSWDEFASRAVEPMDFIITVCDAAAGESCPLFPGHPLTAHWGLADPAAAGGTETELRAAFISTYRQIAARMSAFVNLPIESLDLGGLKSRLSDISIMEGATEMTLASRAA</sequence>
<dbReference type="SUPFAM" id="SSF46785">
    <property type="entry name" value="Winged helix' DNA-binding domain"/>
    <property type="match status" value="1"/>
</dbReference>
<dbReference type="Gene3D" id="1.10.10.10">
    <property type="entry name" value="Winged helix-like DNA-binding domain superfamily/Winged helix DNA-binding domain"/>
    <property type="match status" value="1"/>
</dbReference>
<accession>A0ABU0BA78</accession>
<dbReference type="PANTHER" id="PTHR43428">
    <property type="entry name" value="ARSENATE REDUCTASE"/>
    <property type="match status" value="1"/>
</dbReference>
<dbReference type="InterPro" id="IPR023485">
    <property type="entry name" value="Ptyr_pPase"/>
</dbReference>
<proteinExistence type="predicted"/>
<dbReference type="GO" id="GO:0008794">
    <property type="term" value="F:arsenate reductase (glutaredoxin) activity"/>
    <property type="evidence" value="ECO:0007669"/>
    <property type="project" value="UniProtKB-EC"/>
</dbReference>
<dbReference type="CDD" id="cd00090">
    <property type="entry name" value="HTH_ARSR"/>
    <property type="match status" value="1"/>
</dbReference>
<dbReference type="InterPro" id="IPR036196">
    <property type="entry name" value="Ptyr_pPase_sf"/>
</dbReference>
<reference evidence="3 4" key="1">
    <citation type="submission" date="2023-07" db="EMBL/GenBank/DDBJ databases">
        <title>Genomic Encyclopedia of Type Strains, Phase IV (KMG-IV): sequencing the most valuable type-strain genomes for metagenomic binning, comparative biology and taxonomic classification.</title>
        <authorList>
            <person name="Goeker M."/>
        </authorList>
    </citation>
    <scope>NUCLEOTIDE SEQUENCE [LARGE SCALE GENOMIC DNA]</scope>
    <source>
        <strain evidence="3 4">DSM 2457</strain>
    </source>
</reference>
<protein>
    <submittedName>
        <fullName evidence="3">Arsenate reductase</fullName>
        <ecNumber evidence="3">1.20.4.1</ecNumber>
    </submittedName>
</protein>
<keyword evidence="1" id="KW-0059">Arsenical resistance</keyword>
<evidence type="ECO:0000313" key="4">
    <source>
        <dbReference type="Proteomes" id="UP001224682"/>
    </source>
</evidence>
<dbReference type="SMART" id="SM00418">
    <property type="entry name" value="HTH_ARSR"/>
    <property type="match status" value="1"/>
</dbReference>
<dbReference type="Gene3D" id="3.40.50.2300">
    <property type="match status" value="1"/>
</dbReference>
<comment type="caution">
    <text evidence="3">The sequence shown here is derived from an EMBL/GenBank/DDBJ whole genome shotgun (WGS) entry which is preliminary data.</text>
</comment>
<keyword evidence="4" id="KW-1185">Reference proteome</keyword>
<dbReference type="Pfam" id="PF12840">
    <property type="entry name" value="HTH_20"/>
    <property type="match status" value="1"/>
</dbReference>
<dbReference type="CDD" id="cd16345">
    <property type="entry name" value="LMWP_ArsC"/>
    <property type="match status" value="1"/>
</dbReference>
<dbReference type="PROSITE" id="PS50987">
    <property type="entry name" value="HTH_ARSR_2"/>
    <property type="match status" value="1"/>
</dbReference>
<dbReference type="Proteomes" id="UP001224682">
    <property type="component" value="Unassembled WGS sequence"/>
</dbReference>
<dbReference type="SUPFAM" id="SSF52788">
    <property type="entry name" value="Phosphotyrosine protein phosphatases I"/>
    <property type="match status" value="1"/>
</dbReference>
<organism evidence="3 4">
    <name type="scientific">Ancylobacter polymorphus</name>
    <dbReference type="NCBI Taxonomy" id="223390"/>
    <lineage>
        <taxon>Bacteria</taxon>
        <taxon>Pseudomonadati</taxon>
        <taxon>Pseudomonadota</taxon>
        <taxon>Alphaproteobacteria</taxon>
        <taxon>Hyphomicrobiales</taxon>
        <taxon>Xanthobacteraceae</taxon>
        <taxon>Ancylobacter</taxon>
    </lineage>
</organism>
<dbReference type="PRINTS" id="PR00778">
    <property type="entry name" value="HTHARSR"/>
</dbReference>
<evidence type="ECO:0000313" key="3">
    <source>
        <dbReference type="EMBL" id="MDQ0302494.1"/>
    </source>
</evidence>
<dbReference type="NCBIfam" id="NF033788">
    <property type="entry name" value="HTH_metalloreg"/>
    <property type="match status" value="1"/>
</dbReference>
<dbReference type="InterPro" id="IPR011991">
    <property type="entry name" value="ArsR-like_HTH"/>
</dbReference>
<name>A0ABU0BA78_9HYPH</name>
<dbReference type="SMART" id="SM00226">
    <property type="entry name" value="LMWPc"/>
    <property type="match status" value="1"/>
</dbReference>
<dbReference type="EMBL" id="JAUSUI010000003">
    <property type="protein sequence ID" value="MDQ0302494.1"/>
    <property type="molecule type" value="Genomic_DNA"/>
</dbReference>
<dbReference type="InterPro" id="IPR036388">
    <property type="entry name" value="WH-like_DNA-bd_sf"/>
</dbReference>
<keyword evidence="3" id="KW-0560">Oxidoreductase</keyword>
<dbReference type="Pfam" id="PF01451">
    <property type="entry name" value="LMWPc"/>
    <property type="match status" value="1"/>
</dbReference>
<dbReference type="EC" id="1.20.4.1" evidence="3"/>
<evidence type="ECO:0000256" key="1">
    <source>
        <dbReference type="ARBA" id="ARBA00022849"/>
    </source>
</evidence>
<feature type="domain" description="HTH arsR-type" evidence="2">
    <location>
        <begin position="10"/>
        <end position="107"/>
    </location>
</feature>